<accession>A0A7S2UBS6</accession>
<dbReference type="EMBL" id="HBHQ01006969">
    <property type="protein sequence ID" value="CAD9812863.1"/>
    <property type="molecule type" value="Transcribed_RNA"/>
</dbReference>
<proteinExistence type="predicted"/>
<protein>
    <submittedName>
        <fullName evidence="2">Uncharacterized protein</fullName>
    </submittedName>
</protein>
<gene>
    <name evidence="2" type="ORF">ASEP1449_LOCUS4688</name>
</gene>
<evidence type="ECO:0000313" key="2">
    <source>
        <dbReference type="EMBL" id="CAD9812863.1"/>
    </source>
</evidence>
<dbReference type="AlphaFoldDB" id="A0A7S2UBS6"/>
<feature type="compositionally biased region" description="Basic and acidic residues" evidence="1">
    <location>
        <begin position="23"/>
        <end position="38"/>
    </location>
</feature>
<feature type="compositionally biased region" description="Basic and acidic residues" evidence="1">
    <location>
        <begin position="1"/>
        <end position="11"/>
    </location>
</feature>
<evidence type="ECO:0000256" key="1">
    <source>
        <dbReference type="SAM" id="MobiDB-lite"/>
    </source>
</evidence>
<feature type="region of interest" description="Disordered" evidence="1">
    <location>
        <begin position="1"/>
        <end position="48"/>
    </location>
</feature>
<sequence>MQERLLAREVAARTQNVLPHPTETSELKSNDELAKEEQPQPVLESKPFQDNLVDLVPQQLKHDKEDLTEAAAVVPAQFSALELELELNESVSSQSPVHVTEVEPDVSAVRRIVPGSAEAHWKALEQTTQPIVSKELGKEIHALVETPTESLDDSSGIISLDHPDETSSD</sequence>
<feature type="region of interest" description="Disordered" evidence="1">
    <location>
        <begin position="145"/>
        <end position="169"/>
    </location>
</feature>
<name>A0A7S2UBS6_9STRA</name>
<reference evidence="2" key="1">
    <citation type="submission" date="2021-01" db="EMBL/GenBank/DDBJ databases">
        <authorList>
            <person name="Corre E."/>
            <person name="Pelletier E."/>
            <person name="Niang G."/>
            <person name="Scheremetjew M."/>
            <person name="Finn R."/>
            <person name="Kale V."/>
            <person name="Holt S."/>
            <person name="Cochrane G."/>
            <person name="Meng A."/>
            <person name="Brown T."/>
            <person name="Cohen L."/>
        </authorList>
    </citation>
    <scope>NUCLEOTIDE SEQUENCE</scope>
    <source>
        <strain evidence="2">CCMP2084</strain>
    </source>
</reference>
<organism evidence="2">
    <name type="scientific">Attheya septentrionalis</name>
    <dbReference type="NCBI Taxonomy" id="420275"/>
    <lineage>
        <taxon>Eukaryota</taxon>
        <taxon>Sar</taxon>
        <taxon>Stramenopiles</taxon>
        <taxon>Ochrophyta</taxon>
        <taxon>Bacillariophyta</taxon>
        <taxon>Coscinodiscophyceae</taxon>
        <taxon>Chaetocerotophycidae</taxon>
        <taxon>Chaetocerotales</taxon>
        <taxon>Attheyaceae</taxon>
        <taxon>Attheya</taxon>
    </lineage>
</organism>